<feature type="coiled-coil region" evidence="5">
    <location>
        <begin position="196"/>
        <end position="261"/>
    </location>
</feature>
<feature type="domain" description="RING-type" evidence="7">
    <location>
        <begin position="5"/>
        <end position="46"/>
    </location>
</feature>
<dbReference type="Proteomes" id="UP000076502">
    <property type="component" value="Unassembled WGS sequence"/>
</dbReference>
<keyword evidence="9" id="KW-1185">Reference proteome</keyword>
<dbReference type="Pfam" id="PF13639">
    <property type="entry name" value="zf-RING_2"/>
    <property type="match status" value="1"/>
</dbReference>
<dbReference type="OrthoDB" id="8062037at2759"/>
<keyword evidence="1" id="KW-0479">Metal-binding</keyword>
<keyword evidence="3" id="KW-0862">Zinc</keyword>
<evidence type="ECO:0000256" key="4">
    <source>
        <dbReference type="PROSITE-ProRule" id="PRU00175"/>
    </source>
</evidence>
<dbReference type="GO" id="GO:0061630">
    <property type="term" value="F:ubiquitin protein ligase activity"/>
    <property type="evidence" value="ECO:0007669"/>
    <property type="project" value="TreeGrafter"/>
</dbReference>
<name>A0A154P9P1_DUFNO</name>
<dbReference type="Gene3D" id="3.30.40.10">
    <property type="entry name" value="Zinc/RING finger domain, C3HC4 (zinc finger)"/>
    <property type="match status" value="1"/>
</dbReference>
<sequence>MNIVCIICSDLLTPSDDVFYTPCGHIFHFVCLTRWLDRSKSCPQCREKTTAIKIHRIYFNFSNNEAITEDTCSLQEKVDKLSLQLACKEKSAKDFSEKCQALEKEAMCLRKDLMIIETEKNTAIRALKQQLQYFKEQASETSSMKQENEQLKKRIEDCKNIETLLHATSEDVDEMLSRSCDLNTLVTYISVMKREMTVSMNKRRELRSKVKSLQQELIKVSTERNFLSQEHTKRKKLEEDLMVCESENMFLQTKLSELKNNTLLAQQSSTLNSQLDNLNCNPRNICKPRKTAETVNNENIEKENTDEDEKNPPVVKKNNQNKNNSPYLPVKSGGVFVLKQLPSNKRSNMDSTSSILVKKPRIGQPRVKMEHSVTYDGFGGHSKYEHFPSSSGSKMKKLSRQLKLE</sequence>
<dbReference type="OMA" id="GHMFHHS"/>
<proteinExistence type="predicted"/>
<keyword evidence="5" id="KW-0175">Coiled coil</keyword>
<accession>A0A154P9P1</accession>
<feature type="compositionally biased region" description="Basic residues" evidence="6">
    <location>
        <begin position="394"/>
        <end position="405"/>
    </location>
</feature>
<reference evidence="8 9" key="1">
    <citation type="submission" date="2015-07" db="EMBL/GenBank/DDBJ databases">
        <title>The genome of Dufourea novaeangliae.</title>
        <authorList>
            <person name="Pan H."/>
            <person name="Kapheim K."/>
        </authorList>
    </citation>
    <scope>NUCLEOTIDE SEQUENCE [LARGE SCALE GENOMIC DNA]</scope>
    <source>
        <strain evidence="8">0120121106</strain>
        <tissue evidence="8">Whole body</tissue>
    </source>
</reference>
<dbReference type="GO" id="GO:0031297">
    <property type="term" value="P:replication fork processing"/>
    <property type="evidence" value="ECO:0007669"/>
    <property type="project" value="TreeGrafter"/>
</dbReference>
<dbReference type="EMBL" id="KQ434850">
    <property type="protein sequence ID" value="KZC08551.1"/>
    <property type="molecule type" value="Genomic_DNA"/>
</dbReference>
<dbReference type="STRING" id="178035.A0A154P9P1"/>
<evidence type="ECO:0000313" key="9">
    <source>
        <dbReference type="Proteomes" id="UP000076502"/>
    </source>
</evidence>
<dbReference type="AlphaFoldDB" id="A0A154P9P1"/>
<dbReference type="GO" id="GO:0016567">
    <property type="term" value="P:protein ubiquitination"/>
    <property type="evidence" value="ECO:0007669"/>
    <property type="project" value="TreeGrafter"/>
</dbReference>
<evidence type="ECO:0000256" key="3">
    <source>
        <dbReference type="ARBA" id="ARBA00022833"/>
    </source>
</evidence>
<feature type="region of interest" description="Disordered" evidence="6">
    <location>
        <begin position="291"/>
        <end position="331"/>
    </location>
</feature>
<dbReference type="PROSITE" id="PS50089">
    <property type="entry name" value="ZF_RING_2"/>
    <property type="match status" value="1"/>
</dbReference>
<evidence type="ECO:0000256" key="5">
    <source>
        <dbReference type="SAM" id="Coils"/>
    </source>
</evidence>
<dbReference type="PANTHER" id="PTHR46569">
    <property type="entry name" value="E3 UBIQUITIN-PROTEIN LIGASE TRAIP"/>
    <property type="match status" value="1"/>
</dbReference>
<gene>
    <name evidence="8" type="ORF">WN55_10897</name>
</gene>
<dbReference type="GO" id="GO:0008270">
    <property type="term" value="F:zinc ion binding"/>
    <property type="evidence" value="ECO:0007669"/>
    <property type="project" value="UniProtKB-KW"/>
</dbReference>
<evidence type="ECO:0000313" key="8">
    <source>
        <dbReference type="EMBL" id="KZC08551.1"/>
    </source>
</evidence>
<keyword evidence="2 4" id="KW-0863">Zinc-finger</keyword>
<dbReference type="GO" id="GO:0005634">
    <property type="term" value="C:nucleus"/>
    <property type="evidence" value="ECO:0007669"/>
    <property type="project" value="TreeGrafter"/>
</dbReference>
<dbReference type="SMART" id="SM00184">
    <property type="entry name" value="RING"/>
    <property type="match status" value="1"/>
</dbReference>
<dbReference type="InterPro" id="IPR052639">
    <property type="entry name" value="TRAIP_ubiq-protein_ligase"/>
</dbReference>
<dbReference type="SUPFAM" id="SSF57850">
    <property type="entry name" value="RING/U-box"/>
    <property type="match status" value="1"/>
</dbReference>
<feature type="compositionally biased region" description="Low complexity" evidence="6">
    <location>
        <begin position="312"/>
        <end position="324"/>
    </location>
</feature>
<evidence type="ECO:0000256" key="6">
    <source>
        <dbReference type="SAM" id="MobiDB-lite"/>
    </source>
</evidence>
<dbReference type="InterPro" id="IPR013083">
    <property type="entry name" value="Znf_RING/FYVE/PHD"/>
</dbReference>
<evidence type="ECO:0000256" key="1">
    <source>
        <dbReference type="ARBA" id="ARBA00022723"/>
    </source>
</evidence>
<evidence type="ECO:0000259" key="7">
    <source>
        <dbReference type="PROSITE" id="PS50089"/>
    </source>
</evidence>
<dbReference type="SMART" id="SM00744">
    <property type="entry name" value="RINGv"/>
    <property type="match status" value="1"/>
</dbReference>
<evidence type="ECO:0000256" key="2">
    <source>
        <dbReference type="ARBA" id="ARBA00022771"/>
    </source>
</evidence>
<feature type="coiled-coil region" evidence="5">
    <location>
        <begin position="85"/>
        <end position="161"/>
    </location>
</feature>
<protein>
    <submittedName>
        <fullName evidence="8">TRAF-interacting protein</fullName>
    </submittedName>
</protein>
<organism evidence="8 9">
    <name type="scientific">Dufourea novaeangliae</name>
    <name type="common">Sweat bee</name>
    <dbReference type="NCBI Taxonomy" id="178035"/>
    <lineage>
        <taxon>Eukaryota</taxon>
        <taxon>Metazoa</taxon>
        <taxon>Ecdysozoa</taxon>
        <taxon>Arthropoda</taxon>
        <taxon>Hexapoda</taxon>
        <taxon>Insecta</taxon>
        <taxon>Pterygota</taxon>
        <taxon>Neoptera</taxon>
        <taxon>Endopterygota</taxon>
        <taxon>Hymenoptera</taxon>
        <taxon>Apocrita</taxon>
        <taxon>Aculeata</taxon>
        <taxon>Apoidea</taxon>
        <taxon>Anthophila</taxon>
        <taxon>Halictidae</taxon>
        <taxon>Rophitinae</taxon>
        <taxon>Dufourea</taxon>
    </lineage>
</organism>
<feature type="region of interest" description="Disordered" evidence="6">
    <location>
        <begin position="374"/>
        <end position="405"/>
    </location>
</feature>
<dbReference type="PANTHER" id="PTHR46569:SF1">
    <property type="entry name" value="E3 UBIQUITIN-PROTEIN LIGASE RFWD3-RELATED"/>
    <property type="match status" value="1"/>
</dbReference>
<dbReference type="GO" id="GO:0090734">
    <property type="term" value="C:site of DNA damage"/>
    <property type="evidence" value="ECO:0007669"/>
    <property type="project" value="TreeGrafter"/>
</dbReference>
<dbReference type="InterPro" id="IPR001841">
    <property type="entry name" value="Znf_RING"/>
</dbReference>
<dbReference type="InterPro" id="IPR011016">
    <property type="entry name" value="Znf_RING-CH"/>
</dbReference>